<dbReference type="EMBL" id="SSTE01009593">
    <property type="protein sequence ID" value="KAA0053254.1"/>
    <property type="molecule type" value="Genomic_DNA"/>
</dbReference>
<dbReference type="OrthoDB" id="1743439at2759"/>
<reference evidence="1 2" key="1">
    <citation type="submission" date="2019-08" db="EMBL/GenBank/DDBJ databases">
        <title>Draft genome sequences of two oriental melons (Cucumis melo L. var makuwa).</title>
        <authorList>
            <person name="Kwon S.-Y."/>
        </authorList>
    </citation>
    <scope>NUCLEOTIDE SEQUENCE [LARGE SCALE GENOMIC DNA]</scope>
    <source>
        <strain evidence="2">cv. SW 3</strain>
        <tissue evidence="1">Leaf</tissue>
    </source>
</reference>
<sequence length="95" mass="10772">MLMIPKSKEPKPSEEGECYHYKENWALEEELSYLEERKKNKESVSSTSDIFVIEVNLSASNPTSWVLDTKCGAQICGNVQGLRSSRTLDKCEVDL</sequence>
<organism evidence="1 2">
    <name type="scientific">Cucumis melo var. makuwa</name>
    <name type="common">Oriental melon</name>
    <dbReference type="NCBI Taxonomy" id="1194695"/>
    <lineage>
        <taxon>Eukaryota</taxon>
        <taxon>Viridiplantae</taxon>
        <taxon>Streptophyta</taxon>
        <taxon>Embryophyta</taxon>
        <taxon>Tracheophyta</taxon>
        <taxon>Spermatophyta</taxon>
        <taxon>Magnoliopsida</taxon>
        <taxon>eudicotyledons</taxon>
        <taxon>Gunneridae</taxon>
        <taxon>Pentapetalae</taxon>
        <taxon>rosids</taxon>
        <taxon>fabids</taxon>
        <taxon>Cucurbitales</taxon>
        <taxon>Cucurbitaceae</taxon>
        <taxon>Benincaseae</taxon>
        <taxon>Cucumis</taxon>
    </lineage>
</organism>
<name>A0A5A7UDD2_CUCMM</name>
<evidence type="ECO:0000313" key="2">
    <source>
        <dbReference type="Proteomes" id="UP000321393"/>
    </source>
</evidence>
<accession>A0A5A7UDD2</accession>
<evidence type="ECO:0000313" key="1">
    <source>
        <dbReference type="EMBL" id="KAA0053254.1"/>
    </source>
</evidence>
<gene>
    <name evidence="1" type="ORF">E6C27_scaffold102G00450</name>
</gene>
<dbReference type="AlphaFoldDB" id="A0A5A7UDD2"/>
<protein>
    <submittedName>
        <fullName evidence="1">Integrase core domain</fullName>
    </submittedName>
</protein>
<dbReference type="Proteomes" id="UP000321393">
    <property type="component" value="Unassembled WGS sequence"/>
</dbReference>
<comment type="caution">
    <text evidence="1">The sequence shown here is derived from an EMBL/GenBank/DDBJ whole genome shotgun (WGS) entry which is preliminary data.</text>
</comment>
<proteinExistence type="predicted"/>